<feature type="region of interest" description="Disordered" evidence="1">
    <location>
        <begin position="1"/>
        <end position="22"/>
    </location>
</feature>
<organism evidence="2 3">
    <name type="scientific">Sphingobium boeckii</name>
    <dbReference type="NCBI Taxonomy" id="1082345"/>
    <lineage>
        <taxon>Bacteria</taxon>
        <taxon>Pseudomonadati</taxon>
        <taxon>Pseudomonadota</taxon>
        <taxon>Alphaproteobacteria</taxon>
        <taxon>Sphingomonadales</taxon>
        <taxon>Sphingomonadaceae</taxon>
        <taxon>Sphingobium</taxon>
    </lineage>
</organism>
<name>A0A7W9EFM4_9SPHN</name>
<comment type="caution">
    <text evidence="2">The sequence shown here is derived from an EMBL/GenBank/DDBJ whole genome shotgun (WGS) entry which is preliminary data.</text>
</comment>
<reference evidence="2 3" key="1">
    <citation type="submission" date="2020-08" db="EMBL/GenBank/DDBJ databases">
        <title>Genomic Encyclopedia of Type Strains, Phase IV (KMG-IV): sequencing the most valuable type-strain genomes for metagenomic binning, comparative biology and taxonomic classification.</title>
        <authorList>
            <person name="Goeker M."/>
        </authorList>
    </citation>
    <scope>NUCLEOTIDE SEQUENCE [LARGE SCALE GENOMIC DNA]</scope>
    <source>
        <strain evidence="2 3">DSM 25079</strain>
    </source>
</reference>
<dbReference type="RefSeq" id="WP_343053009.1">
    <property type="nucleotide sequence ID" value="NZ_JACIJC010000005.1"/>
</dbReference>
<keyword evidence="3" id="KW-1185">Reference proteome</keyword>
<dbReference type="Proteomes" id="UP000549617">
    <property type="component" value="Unassembled WGS sequence"/>
</dbReference>
<evidence type="ECO:0000313" key="3">
    <source>
        <dbReference type="Proteomes" id="UP000549617"/>
    </source>
</evidence>
<evidence type="ECO:0000313" key="2">
    <source>
        <dbReference type="EMBL" id="MBB5687407.1"/>
    </source>
</evidence>
<gene>
    <name evidence="2" type="ORF">FHS49_003435</name>
</gene>
<sequence length="122" mass="13234">MQQVRKTLSVRSAYGADPSQPQASNADIFRIAIDRKLCVTAVYNKCAMLLSPHILYTKHDELFVDAVVLQRDGKAPAELKLGTFKLAGINGASLSGEPFTIQPVFDAANAKYEGVTVRAVQP</sequence>
<protein>
    <submittedName>
        <fullName evidence="2">Uncharacterized protein</fullName>
    </submittedName>
</protein>
<proteinExistence type="predicted"/>
<dbReference type="EMBL" id="JACIJC010000005">
    <property type="protein sequence ID" value="MBB5687407.1"/>
    <property type="molecule type" value="Genomic_DNA"/>
</dbReference>
<evidence type="ECO:0000256" key="1">
    <source>
        <dbReference type="SAM" id="MobiDB-lite"/>
    </source>
</evidence>
<dbReference type="AlphaFoldDB" id="A0A7W9EFM4"/>
<feature type="compositionally biased region" description="Polar residues" evidence="1">
    <location>
        <begin position="1"/>
        <end position="10"/>
    </location>
</feature>
<accession>A0A7W9EFM4</accession>